<proteinExistence type="predicted"/>
<protein>
    <recommendedName>
        <fullName evidence="4">Glycosyltransferase RgtA/B/C/D-like domain-containing protein</fullName>
    </recommendedName>
</protein>
<accession>A0A5M6CXW7</accession>
<feature type="transmembrane region" description="Helical" evidence="1">
    <location>
        <begin position="110"/>
        <end position="128"/>
    </location>
</feature>
<reference evidence="2 3" key="1">
    <citation type="submission" date="2019-09" db="EMBL/GenBank/DDBJ databases">
        <title>Genome sequence and assembly of Adhaeribacter sp.</title>
        <authorList>
            <person name="Chhetri G."/>
        </authorList>
    </citation>
    <scope>NUCLEOTIDE SEQUENCE [LARGE SCALE GENOMIC DNA]</scope>
    <source>
        <strain evidence="2 3">DK36</strain>
    </source>
</reference>
<evidence type="ECO:0000256" key="1">
    <source>
        <dbReference type="SAM" id="Phobius"/>
    </source>
</evidence>
<keyword evidence="3" id="KW-1185">Reference proteome</keyword>
<feature type="transmembrane region" description="Helical" evidence="1">
    <location>
        <begin position="77"/>
        <end position="98"/>
    </location>
</feature>
<feature type="transmembrane region" description="Helical" evidence="1">
    <location>
        <begin position="12"/>
        <end position="32"/>
    </location>
</feature>
<gene>
    <name evidence="2" type="ORF">F0145_24805</name>
</gene>
<keyword evidence="1" id="KW-1133">Transmembrane helix</keyword>
<feature type="transmembrane region" description="Helical" evidence="1">
    <location>
        <begin position="394"/>
        <end position="411"/>
    </location>
</feature>
<comment type="caution">
    <text evidence="2">The sequence shown here is derived from an EMBL/GenBank/DDBJ whole genome shotgun (WGS) entry which is preliminary data.</text>
</comment>
<feature type="transmembrane region" description="Helical" evidence="1">
    <location>
        <begin position="205"/>
        <end position="222"/>
    </location>
</feature>
<dbReference type="EMBL" id="VWSF01000034">
    <property type="protein sequence ID" value="KAA5539260.1"/>
    <property type="molecule type" value="Genomic_DNA"/>
</dbReference>
<dbReference type="Proteomes" id="UP000323426">
    <property type="component" value="Unassembled WGS sequence"/>
</dbReference>
<feature type="transmembrane region" description="Helical" evidence="1">
    <location>
        <begin position="286"/>
        <end position="304"/>
    </location>
</feature>
<dbReference type="AlphaFoldDB" id="A0A5M6CXW7"/>
<dbReference type="RefSeq" id="WP_150093172.1">
    <property type="nucleotide sequence ID" value="NZ_VWSF01000034.1"/>
</dbReference>
<keyword evidence="1" id="KW-0812">Transmembrane</keyword>
<evidence type="ECO:0000313" key="2">
    <source>
        <dbReference type="EMBL" id="KAA5539260.1"/>
    </source>
</evidence>
<keyword evidence="1" id="KW-0472">Membrane</keyword>
<organism evidence="2 3">
    <name type="scientific">Adhaeribacter rhizoryzae</name>
    <dbReference type="NCBI Taxonomy" id="2607907"/>
    <lineage>
        <taxon>Bacteria</taxon>
        <taxon>Pseudomonadati</taxon>
        <taxon>Bacteroidota</taxon>
        <taxon>Cytophagia</taxon>
        <taxon>Cytophagales</taxon>
        <taxon>Hymenobacteraceae</taxon>
        <taxon>Adhaeribacter</taxon>
    </lineage>
</organism>
<evidence type="ECO:0008006" key="4">
    <source>
        <dbReference type="Google" id="ProtNLM"/>
    </source>
</evidence>
<sequence length="552" mass="63510">MINKGSILNKSAAFWLPVLLFGLTYLLLGFHYETNDDVIISLLLRGILVQPPLSDLSLYFHGLSHGLTLLYKLAPQIPWYGMLLYALLFTATVLAFIFLQGHGLVRKRFWWAWFFLFFLAGWYEHIFWFNYMRVPLLLTGTCYLLFLSLWGNKNNLFVRIMLGLLFLLALCIRPSAALLGLAVVWPATFLLLPNKVKAWLKWQSLLWFAVIGLGFFVGLHFTQSPAAKEYQRLDWLKSTVIDFEIYEAQPQTDADKLAFKAITQWFIVDKQVINEAYYARAGSINLSYILLKVAPIKLAALITLLLRDHFLVLALNVFLLIFILFNHQRYAGFNRKIIFAYQVYFWLLILAIGIFMKLPPRLITPCLSLYTLVNAAVFLRFNYPAAPKFRASKLIGLIFVLLLGLQLFKIVNRAKWQKTNQENNEAFIATVKNSFPEKIVVTSVLPDYFRSLSPFRNYNFGPKAIFLLTGWQTLDPANQVYFKKLTGQSDFAKAVIALAGRANTVWLMSPEFYNFLQTYFKIFCGQNLTLKPGQNLIEGNAPVQIYWPANLP</sequence>
<feature type="transmembrane region" description="Helical" evidence="1">
    <location>
        <begin position="310"/>
        <end position="326"/>
    </location>
</feature>
<feature type="transmembrane region" description="Helical" evidence="1">
    <location>
        <begin position="338"/>
        <end position="356"/>
    </location>
</feature>
<name>A0A5M6CXW7_9BACT</name>
<feature type="transmembrane region" description="Helical" evidence="1">
    <location>
        <begin position="164"/>
        <end position="185"/>
    </location>
</feature>
<feature type="transmembrane region" description="Helical" evidence="1">
    <location>
        <begin position="134"/>
        <end position="152"/>
    </location>
</feature>
<evidence type="ECO:0000313" key="3">
    <source>
        <dbReference type="Proteomes" id="UP000323426"/>
    </source>
</evidence>